<sequence>MRAAATISQTATPSTQTARRRKLEPGLVYYYPNYHTPKPSAFLHRHLLLRLLLPPSSKSNGRNSLLGYHSKSALRYTITSYPASAST</sequence>
<evidence type="ECO:0000256" key="1">
    <source>
        <dbReference type="SAM" id="MobiDB-lite"/>
    </source>
</evidence>
<gene>
    <name evidence="2" type="ORF">EMCG_03891</name>
</gene>
<accession>A0A0G2HUW2</accession>
<dbReference type="VEuPathDB" id="FungiDB:EMCG_03891"/>
<dbReference type="AlphaFoldDB" id="A0A0G2HUW2"/>
<comment type="caution">
    <text evidence="2">The sequence shown here is derived from an EMBL/GenBank/DDBJ whole genome shotgun (WGS) entry which is preliminary data.</text>
</comment>
<name>A0A0G2HUW2_9EURO</name>
<proteinExistence type="predicted"/>
<organism evidence="2 3">
    <name type="scientific">[Emmonsia] crescens</name>
    <dbReference type="NCBI Taxonomy" id="73230"/>
    <lineage>
        <taxon>Eukaryota</taxon>
        <taxon>Fungi</taxon>
        <taxon>Dikarya</taxon>
        <taxon>Ascomycota</taxon>
        <taxon>Pezizomycotina</taxon>
        <taxon>Eurotiomycetes</taxon>
        <taxon>Eurotiomycetidae</taxon>
        <taxon>Onygenales</taxon>
        <taxon>Ajellomycetaceae</taxon>
        <taxon>Emergomyces</taxon>
    </lineage>
</organism>
<dbReference type="Proteomes" id="UP000034164">
    <property type="component" value="Unassembled WGS sequence"/>
</dbReference>
<protein>
    <submittedName>
        <fullName evidence="2">Uncharacterized protein</fullName>
    </submittedName>
</protein>
<evidence type="ECO:0000313" key="3">
    <source>
        <dbReference type="Proteomes" id="UP000034164"/>
    </source>
</evidence>
<evidence type="ECO:0000313" key="2">
    <source>
        <dbReference type="EMBL" id="KKZ61540.1"/>
    </source>
</evidence>
<feature type="compositionally biased region" description="Polar residues" evidence="1">
    <location>
        <begin position="1"/>
        <end position="17"/>
    </location>
</feature>
<dbReference type="EMBL" id="LCZI01001277">
    <property type="protein sequence ID" value="KKZ61540.1"/>
    <property type="molecule type" value="Genomic_DNA"/>
</dbReference>
<reference evidence="3" key="1">
    <citation type="journal article" date="2015" name="PLoS Genet.">
        <title>The dynamic genome and transcriptome of the human fungal pathogen Blastomyces and close relative Emmonsia.</title>
        <authorList>
            <person name="Munoz J.F."/>
            <person name="Gauthier G.M."/>
            <person name="Desjardins C.A."/>
            <person name="Gallo J.E."/>
            <person name="Holder J."/>
            <person name="Sullivan T.D."/>
            <person name="Marty A.J."/>
            <person name="Carmen J.C."/>
            <person name="Chen Z."/>
            <person name="Ding L."/>
            <person name="Gujja S."/>
            <person name="Magrini V."/>
            <person name="Misas E."/>
            <person name="Mitreva M."/>
            <person name="Priest M."/>
            <person name="Saif S."/>
            <person name="Whiston E.A."/>
            <person name="Young S."/>
            <person name="Zeng Q."/>
            <person name="Goldman W.E."/>
            <person name="Mardis E.R."/>
            <person name="Taylor J.W."/>
            <person name="McEwen J.G."/>
            <person name="Clay O.K."/>
            <person name="Klein B.S."/>
            <person name="Cuomo C.A."/>
        </authorList>
    </citation>
    <scope>NUCLEOTIDE SEQUENCE [LARGE SCALE GENOMIC DNA]</scope>
    <source>
        <strain evidence="3">UAMH 3008</strain>
    </source>
</reference>
<feature type="region of interest" description="Disordered" evidence="1">
    <location>
        <begin position="1"/>
        <end position="20"/>
    </location>
</feature>